<dbReference type="eggNOG" id="COG3709">
    <property type="taxonomic scope" value="Bacteria"/>
</dbReference>
<gene>
    <name evidence="1" type="ordered locus">RHECIAT_CH0000200</name>
</gene>
<dbReference type="KEGG" id="rec:RHECIAT_CH0000200"/>
<dbReference type="InterPro" id="IPR009389">
    <property type="entry name" value="DUF1045"/>
</dbReference>
<reference evidence="1 2" key="1">
    <citation type="submission" date="2008-04" db="EMBL/GenBank/DDBJ databases">
        <title>Genome diversity and DNA divergence of Rhizobium etli.</title>
        <authorList>
            <person name="Gonzalez V."/>
            <person name="Acosta J.L."/>
            <person name="Santamaria R.I."/>
            <person name="Bustos P."/>
            <person name="Hernandez-Gonzalez I.L."/>
            <person name="Fernandez J.L."/>
            <person name="Diaz R."/>
            <person name="Flores M."/>
            <person name="Mora J."/>
            <person name="Palacios R."/>
            <person name="Davila G."/>
        </authorList>
    </citation>
    <scope>NUCLEOTIDE SEQUENCE [LARGE SCALE GENOMIC DNA]</scope>
    <source>
        <strain evidence="1 2">CIAT 652</strain>
    </source>
</reference>
<accession>B3PXJ0</accession>
<name>B3PXJ0_RHIE6</name>
<dbReference type="Pfam" id="PF06299">
    <property type="entry name" value="DUF1045"/>
    <property type="match status" value="1"/>
</dbReference>
<dbReference type="HOGENOM" id="CLU_074099_0_0_5"/>
<evidence type="ECO:0000313" key="1">
    <source>
        <dbReference type="EMBL" id="ACE89196.1"/>
    </source>
</evidence>
<dbReference type="Proteomes" id="UP000008817">
    <property type="component" value="Chromosome"/>
</dbReference>
<dbReference type="EMBL" id="CP001074">
    <property type="protein sequence ID" value="ACE89196.1"/>
    <property type="molecule type" value="Genomic_DNA"/>
</dbReference>
<protein>
    <submittedName>
        <fullName evidence="1">Hypothetical conserved protein</fullName>
    </submittedName>
</protein>
<sequence length="273" mass="29868">MATGPPSSFCHGNLLAGEPACGSPPNHCTLRSPVSTIPRTKALRYALYFSPPKDDPLTGAASLWLGRDAFTGETYPAPAYEQLGQAEQFELTADPRRYGFHATIKAPFALAASVTEKDLMAFAEDFAARTPAFEIPELVLGQLGRFFALVPGSLHQPLQDFAAKVVKSFEPFRATLSEADIIRRNPEKLSDSQRANLQRWGYPYVMEDFGFHMTLSGQVPETRAEVMKAILAERFAGFTGRPLSISSLAVFVEETRGAPFKVHSWLPLSGAKS</sequence>
<dbReference type="NCBIfam" id="TIGR03223">
    <property type="entry name" value="Phn_opern_protn"/>
    <property type="match status" value="1"/>
</dbReference>
<dbReference type="PIRSF" id="PIRSF033328">
    <property type="entry name" value="Phest_Mll4975"/>
    <property type="match status" value="1"/>
</dbReference>
<proteinExistence type="predicted"/>
<organism evidence="1 2">
    <name type="scientific">Rhizobium etli (strain CIAT 652)</name>
    <dbReference type="NCBI Taxonomy" id="491916"/>
    <lineage>
        <taxon>Bacteria</taxon>
        <taxon>Pseudomonadati</taxon>
        <taxon>Pseudomonadota</taxon>
        <taxon>Alphaproteobacteria</taxon>
        <taxon>Hyphomicrobiales</taxon>
        <taxon>Rhizobiaceae</taxon>
        <taxon>Rhizobium/Agrobacterium group</taxon>
        <taxon>Rhizobium</taxon>
    </lineage>
</organism>
<dbReference type="AlphaFoldDB" id="B3PXJ0"/>
<evidence type="ECO:0000313" key="2">
    <source>
        <dbReference type="Proteomes" id="UP000008817"/>
    </source>
</evidence>